<dbReference type="Pfam" id="PF08245">
    <property type="entry name" value="Mur_ligase_M"/>
    <property type="match status" value="1"/>
</dbReference>
<dbReference type="RefSeq" id="WP_170077609.1">
    <property type="nucleotide sequence ID" value="NZ_JABAFA010000023.1"/>
</dbReference>
<dbReference type="EMBL" id="JABAFA010000023">
    <property type="protein sequence ID" value="NMD99216.1"/>
    <property type="molecule type" value="Genomic_DNA"/>
</dbReference>
<proteinExistence type="inferred from homology"/>
<dbReference type="EC" id="6.3.2.10" evidence="10 11"/>
<evidence type="ECO:0000256" key="9">
    <source>
        <dbReference type="ARBA" id="ARBA00023316"/>
    </source>
</evidence>
<feature type="domain" description="Mur ligase C-terminal" evidence="13">
    <location>
        <begin position="323"/>
        <end position="446"/>
    </location>
</feature>
<dbReference type="Proteomes" id="UP000543804">
    <property type="component" value="Unassembled WGS sequence"/>
</dbReference>
<keyword evidence="2 10" id="KW-0436">Ligase</keyword>
<dbReference type="GO" id="GO:0047480">
    <property type="term" value="F:UDP-N-acetylmuramoyl-tripeptide-D-alanyl-D-alanine ligase activity"/>
    <property type="evidence" value="ECO:0007669"/>
    <property type="project" value="UniProtKB-UniRule"/>
</dbReference>
<evidence type="ECO:0000259" key="12">
    <source>
        <dbReference type="Pfam" id="PF01225"/>
    </source>
</evidence>
<dbReference type="PANTHER" id="PTHR43024:SF1">
    <property type="entry name" value="UDP-N-ACETYLMURAMOYL-TRIPEPTIDE--D-ALANYL-D-ALANINE LIGASE"/>
    <property type="match status" value="1"/>
</dbReference>
<dbReference type="SUPFAM" id="SSF53244">
    <property type="entry name" value="MurD-like peptide ligases, peptide-binding domain"/>
    <property type="match status" value="1"/>
</dbReference>
<dbReference type="Pfam" id="PF02875">
    <property type="entry name" value="Mur_ligase_C"/>
    <property type="match status" value="1"/>
</dbReference>
<sequence length="457" mass="48115">MFSVKEVIEATQAVTAMRDERVTAFSAVVTDTRKIEPGALFIALKGERFNGEDFAADAVAAGAAGVLLSDACPSEKYAGIEGADVLLVPDTLAAYQQLAHAWRERFTLPVVAITGSNGKTTTKDLTAAVLSARGPVLKTQANFNNEIGLPLTLLGIRKKHTAAVVEIGMRGFHQIEALAPVADPSIGIVTNVGETHMELLGSLENIAKAKAELVEAIGAGGTVILNADNAYVAAMREKARAGVRVLTFGLEKSADVKGADIRTAAGKTTFAVTYAGETHDYTIAMVGRHNVENALAAIACGFALSLTPAEIAAGLTHLEATKMRFEVEHVAGYDVINDAYNASPMSMQAAIETLAELRKGRKIAVLGDMLELGPIAKKAHEEVGREVASYGFTALVTRGEMGEAIADGARGAGMEAVYTAASHEEAARILKEILQPGDAVLFKGSRGMKMEKIIELL</sequence>
<feature type="domain" description="Mur ligase central" evidence="14">
    <location>
        <begin position="113"/>
        <end position="300"/>
    </location>
</feature>
<dbReference type="GO" id="GO:0009252">
    <property type="term" value="P:peptidoglycan biosynthetic process"/>
    <property type="evidence" value="ECO:0007669"/>
    <property type="project" value="UniProtKB-UniRule"/>
</dbReference>
<comment type="function">
    <text evidence="10 11">Involved in cell wall formation. Catalyzes the final step in the synthesis of UDP-N-acetylmuramoyl-pentapeptide, the precursor of murein.</text>
</comment>
<evidence type="ECO:0000256" key="1">
    <source>
        <dbReference type="ARBA" id="ARBA00022490"/>
    </source>
</evidence>
<evidence type="ECO:0000259" key="13">
    <source>
        <dbReference type="Pfam" id="PF02875"/>
    </source>
</evidence>
<keyword evidence="6 10" id="KW-0133">Cell shape</keyword>
<reference evidence="15 16" key="1">
    <citation type="submission" date="2020-04" db="EMBL/GenBank/DDBJ databases">
        <authorList>
            <person name="Hitch T.C.A."/>
            <person name="Wylensek D."/>
            <person name="Clavel T."/>
        </authorList>
    </citation>
    <scope>NUCLEOTIDE SEQUENCE [LARGE SCALE GENOMIC DNA]</scope>
    <source>
        <strain evidence="15 16">PG-130-P53-12</strain>
    </source>
</reference>
<accession>A0A848B6W8</accession>
<evidence type="ECO:0000256" key="8">
    <source>
        <dbReference type="ARBA" id="ARBA00023306"/>
    </source>
</evidence>
<evidence type="ECO:0000256" key="3">
    <source>
        <dbReference type="ARBA" id="ARBA00022618"/>
    </source>
</evidence>
<dbReference type="AlphaFoldDB" id="A0A848B6W8"/>
<dbReference type="SUPFAM" id="SSF63418">
    <property type="entry name" value="MurE/MurF N-terminal domain"/>
    <property type="match status" value="1"/>
</dbReference>
<dbReference type="Gene3D" id="3.90.190.20">
    <property type="entry name" value="Mur ligase, C-terminal domain"/>
    <property type="match status" value="1"/>
</dbReference>
<keyword evidence="8 10" id="KW-0131">Cell cycle</keyword>
<dbReference type="PANTHER" id="PTHR43024">
    <property type="entry name" value="UDP-N-ACETYLMURAMOYL-TRIPEPTIDE--D-ALANYL-D-ALANINE LIGASE"/>
    <property type="match status" value="1"/>
</dbReference>
<keyword evidence="4 10" id="KW-0547">Nucleotide-binding</keyword>
<dbReference type="GO" id="GO:0005524">
    <property type="term" value="F:ATP binding"/>
    <property type="evidence" value="ECO:0007669"/>
    <property type="project" value="UniProtKB-UniRule"/>
</dbReference>
<comment type="pathway">
    <text evidence="10 11">Cell wall biogenesis; peptidoglycan biosynthesis.</text>
</comment>
<dbReference type="Pfam" id="PF01225">
    <property type="entry name" value="Mur_ligase"/>
    <property type="match status" value="1"/>
</dbReference>
<dbReference type="InterPro" id="IPR004101">
    <property type="entry name" value="Mur_ligase_C"/>
</dbReference>
<protein>
    <recommendedName>
        <fullName evidence="10 11">UDP-N-acetylmuramoyl-tripeptide--D-alanyl-D-alanine ligase</fullName>
        <ecNumber evidence="10 11">6.3.2.10</ecNumber>
    </recommendedName>
    <alternativeName>
        <fullName evidence="10">D-alanyl-D-alanine-adding enzyme</fullName>
    </alternativeName>
</protein>
<feature type="binding site" evidence="10">
    <location>
        <begin position="115"/>
        <end position="121"/>
    </location>
    <ligand>
        <name>ATP</name>
        <dbReference type="ChEBI" id="CHEBI:30616"/>
    </ligand>
</feature>
<dbReference type="InterPro" id="IPR051046">
    <property type="entry name" value="MurCDEF_CellWall_CoF430Synth"/>
</dbReference>
<dbReference type="GO" id="GO:0008360">
    <property type="term" value="P:regulation of cell shape"/>
    <property type="evidence" value="ECO:0007669"/>
    <property type="project" value="UniProtKB-KW"/>
</dbReference>
<dbReference type="SUPFAM" id="SSF53623">
    <property type="entry name" value="MurD-like peptide ligases, catalytic domain"/>
    <property type="match status" value="1"/>
</dbReference>
<evidence type="ECO:0000256" key="4">
    <source>
        <dbReference type="ARBA" id="ARBA00022741"/>
    </source>
</evidence>
<evidence type="ECO:0000256" key="10">
    <source>
        <dbReference type="HAMAP-Rule" id="MF_02019"/>
    </source>
</evidence>
<feature type="domain" description="Mur ligase N-terminal catalytic" evidence="12">
    <location>
        <begin position="27"/>
        <end position="101"/>
    </location>
</feature>
<keyword evidence="16" id="KW-1185">Reference proteome</keyword>
<dbReference type="HAMAP" id="MF_02019">
    <property type="entry name" value="MurF"/>
    <property type="match status" value="1"/>
</dbReference>
<dbReference type="GO" id="GO:0071555">
    <property type="term" value="P:cell wall organization"/>
    <property type="evidence" value="ECO:0007669"/>
    <property type="project" value="UniProtKB-KW"/>
</dbReference>
<comment type="subcellular location">
    <subcellularLocation>
        <location evidence="10 11">Cytoplasm</location>
    </subcellularLocation>
</comment>
<dbReference type="InterPro" id="IPR036565">
    <property type="entry name" value="Mur-like_cat_sf"/>
</dbReference>
<dbReference type="GO" id="GO:0051301">
    <property type="term" value="P:cell division"/>
    <property type="evidence" value="ECO:0007669"/>
    <property type="project" value="UniProtKB-KW"/>
</dbReference>
<dbReference type="InterPro" id="IPR036615">
    <property type="entry name" value="Mur_ligase_C_dom_sf"/>
</dbReference>
<keyword evidence="7 10" id="KW-0573">Peptidoglycan synthesis</keyword>
<organism evidence="15 16">
    <name type="scientific">Selenomonas bovis</name>
    <dbReference type="NCBI Taxonomy" id="416586"/>
    <lineage>
        <taxon>Bacteria</taxon>
        <taxon>Bacillati</taxon>
        <taxon>Bacillota</taxon>
        <taxon>Negativicutes</taxon>
        <taxon>Selenomonadales</taxon>
        <taxon>Selenomonadaceae</taxon>
        <taxon>Selenomonas</taxon>
    </lineage>
</organism>
<dbReference type="InterPro" id="IPR005863">
    <property type="entry name" value="UDP-N-AcMur_synth"/>
</dbReference>
<evidence type="ECO:0000256" key="11">
    <source>
        <dbReference type="RuleBase" id="RU004136"/>
    </source>
</evidence>
<dbReference type="Gene3D" id="3.40.1390.10">
    <property type="entry name" value="MurE/MurF, N-terminal domain"/>
    <property type="match status" value="1"/>
</dbReference>
<keyword evidence="1 10" id="KW-0963">Cytoplasm</keyword>
<evidence type="ECO:0000259" key="14">
    <source>
        <dbReference type="Pfam" id="PF08245"/>
    </source>
</evidence>
<dbReference type="InterPro" id="IPR035911">
    <property type="entry name" value="MurE/MurF_N"/>
</dbReference>
<keyword evidence="3 10" id="KW-0132">Cell division</keyword>
<dbReference type="NCBIfam" id="TIGR01143">
    <property type="entry name" value="murF"/>
    <property type="match status" value="1"/>
</dbReference>
<dbReference type="GO" id="GO:0005737">
    <property type="term" value="C:cytoplasm"/>
    <property type="evidence" value="ECO:0007669"/>
    <property type="project" value="UniProtKB-SubCell"/>
</dbReference>
<evidence type="ECO:0000256" key="2">
    <source>
        <dbReference type="ARBA" id="ARBA00022598"/>
    </source>
</evidence>
<evidence type="ECO:0000313" key="16">
    <source>
        <dbReference type="Proteomes" id="UP000543804"/>
    </source>
</evidence>
<dbReference type="UniPathway" id="UPA00219"/>
<evidence type="ECO:0000256" key="6">
    <source>
        <dbReference type="ARBA" id="ARBA00022960"/>
    </source>
</evidence>
<evidence type="ECO:0000256" key="7">
    <source>
        <dbReference type="ARBA" id="ARBA00022984"/>
    </source>
</evidence>
<gene>
    <name evidence="10" type="primary">murF</name>
    <name evidence="15" type="ORF">HF878_06980</name>
</gene>
<evidence type="ECO:0000256" key="5">
    <source>
        <dbReference type="ARBA" id="ARBA00022840"/>
    </source>
</evidence>
<comment type="similarity">
    <text evidence="10">Belongs to the MurCDEF family. MurF subfamily.</text>
</comment>
<evidence type="ECO:0000313" key="15">
    <source>
        <dbReference type="EMBL" id="NMD99216.1"/>
    </source>
</evidence>
<name>A0A848B6W8_9FIRM</name>
<dbReference type="InterPro" id="IPR013221">
    <property type="entry name" value="Mur_ligase_cen"/>
</dbReference>
<keyword evidence="5 10" id="KW-0067">ATP-binding</keyword>
<dbReference type="Gene3D" id="3.40.1190.10">
    <property type="entry name" value="Mur-like, catalytic domain"/>
    <property type="match status" value="1"/>
</dbReference>
<keyword evidence="9 10" id="KW-0961">Cell wall biogenesis/degradation</keyword>
<comment type="catalytic activity">
    <reaction evidence="10 11">
        <text>D-alanyl-D-alanine + UDP-N-acetyl-alpha-D-muramoyl-L-alanyl-gamma-D-glutamyl-meso-2,6-diaminopimelate + ATP = UDP-N-acetyl-alpha-D-muramoyl-L-alanyl-gamma-D-glutamyl-meso-2,6-diaminopimeloyl-D-alanyl-D-alanine + ADP + phosphate + H(+)</text>
        <dbReference type="Rhea" id="RHEA:28374"/>
        <dbReference type="ChEBI" id="CHEBI:15378"/>
        <dbReference type="ChEBI" id="CHEBI:30616"/>
        <dbReference type="ChEBI" id="CHEBI:43474"/>
        <dbReference type="ChEBI" id="CHEBI:57822"/>
        <dbReference type="ChEBI" id="CHEBI:61386"/>
        <dbReference type="ChEBI" id="CHEBI:83905"/>
        <dbReference type="ChEBI" id="CHEBI:456216"/>
        <dbReference type="EC" id="6.3.2.10"/>
    </reaction>
</comment>
<dbReference type="InterPro" id="IPR000713">
    <property type="entry name" value="Mur_ligase_N"/>
</dbReference>
<comment type="caution">
    <text evidence="15">The sequence shown here is derived from an EMBL/GenBank/DDBJ whole genome shotgun (WGS) entry which is preliminary data.</text>
</comment>